<dbReference type="GO" id="GO:0008483">
    <property type="term" value="F:transaminase activity"/>
    <property type="evidence" value="ECO:0007669"/>
    <property type="project" value="InterPro"/>
</dbReference>
<dbReference type="InterPro" id="IPR005814">
    <property type="entry name" value="Aminotrans_3"/>
</dbReference>
<dbReference type="EMBL" id="LGST01000020">
    <property type="protein sequence ID" value="KNE00061.1"/>
    <property type="molecule type" value="Genomic_DNA"/>
</dbReference>
<proteinExistence type="inferred from homology"/>
<evidence type="ECO:0008006" key="6">
    <source>
        <dbReference type="Google" id="ProtNLM"/>
    </source>
</evidence>
<dbReference type="PANTHER" id="PTHR43094:SF1">
    <property type="entry name" value="AMINOTRANSFERASE CLASS-III"/>
    <property type="match status" value="1"/>
</dbReference>
<reference evidence="5" key="1">
    <citation type="journal article" date="2015" name="BMC Genomics">
        <title>Draft genome of a commonly misdiagnosed multidrug resistant pathogen Candida auris.</title>
        <authorList>
            <person name="Chatterjee S."/>
            <person name="Alampalli S.V."/>
            <person name="Nageshan R.K."/>
            <person name="Chettiar S.T."/>
            <person name="Joshi S."/>
            <person name="Tatu U.S."/>
        </authorList>
    </citation>
    <scope>NUCLEOTIDE SEQUENCE [LARGE SCALE GENOMIC DNA]</scope>
    <source>
        <strain evidence="5">6684</strain>
    </source>
</reference>
<dbReference type="Proteomes" id="UP000037122">
    <property type="component" value="Unassembled WGS sequence"/>
</dbReference>
<dbReference type="VEuPathDB" id="FungiDB:CJI96_0001377"/>
<dbReference type="VEuPathDB" id="FungiDB:QG37_03008"/>
<dbReference type="AlphaFoldDB" id="A0A0L0P247"/>
<comment type="caution">
    <text evidence="4">The sequence shown here is derived from an EMBL/GenBank/DDBJ whole genome shotgun (WGS) entry which is preliminary data.</text>
</comment>
<dbReference type="InterPro" id="IPR015424">
    <property type="entry name" value="PyrdxlP-dep_Trfase"/>
</dbReference>
<dbReference type="GO" id="GO:0005829">
    <property type="term" value="C:cytosol"/>
    <property type="evidence" value="ECO:0007669"/>
    <property type="project" value="TreeGrafter"/>
</dbReference>
<keyword evidence="2 3" id="KW-0663">Pyridoxal phosphate</keyword>
<sequence length="464" mass="50599">MTQSSYLFSGKVSEHAPMVVGGKGNILTVEDPATHKRREVFDAMGGAAVAALGHGDEEIVAEMAAAAKECSYSYLGYMTNYWAEELAKFYIDKSPKGAFAAALFTCSGSESNENGMKTVRQYWLERGKPEKTVYISRKQSYHGFTIGALSLSESIRKDSYRAVTLPAEQTPKVSCVYPYREMKEGETLDDYCQRLLKELEDKILEVGPEKVGAFLCETLTGSTYGTSPSIPGYLQGVRKICDKYDILMWLDEVMCGTGRASATGGLNCWESWPDFDGPDLQLIGKTLGSGFVSIAGLLVSPKVRQAFVEGSNYIPGGQTYHQHAFNCRVALAVQKKIDRLGLRKNIYENGNKMGERLKELAESTEIVGDVRGLGGFWSLELVKNKQTKEPFPSKLGVGAKTTVKLFANGMTSMGLGGTAGNGLGDHITVAPAYIITEEDANHIAEMLIQAVKEMENDLRAAGEL</sequence>
<dbReference type="VEuPathDB" id="FungiDB:B9J08_000990"/>
<dbReference type="InterPro" id="IPR015422">
    <property type="entry name" value="PyrdxlP-dep_Trfase_small"/>
</dbReference>
<dbReference type="Gene3D" id="3.40.640.10">
    <property type="entry name" value="Type I PLP-dependent aspartate aminotransferase-like (Major domain)"/>
    <property type="match status" value="1"/>
</dbReference>
<comment type="similarity">
    <text evidence="1 3">Belongs to the class-III pyridoxal-phosphate-dependent aminotransferase family.</text>
</comment>
<dbReference type="VEuPathDB" id="FungiDB:CJI97_001009"/>
<dbReference type="GO" id="GO:0030170">
    <property type="term" value="F:pyridoxal phosphate binding"/>
    <property type="evidence" value="ECO:0007669"/>
    <property type="project" value="InterPro"/>
</dbReference>
<dbReference type="Pfam" id="PF00202">
    <property type="entry name" value="Aminotran_3"/>
    <property type="match status" value="1"/>
</dbReference>
<organism evidence="4 5">
    <name type="scientific">Candidozyma auris</name>
    <name type="common">Yeast</name>
    <name type="synonym">Candida auris</name>
    <dbReference type="NCBI Taxonomy" id="498019"/>
    <lineage>
        <taxon>Eukaryota</taxon>
        <taxon>Fungi</taxon>
        <taxon>Dikarya</taxon>
        <taxon>Ascomycota</taxon>
        <taxon>Saccharomycotina</taxon>
        <taxon>Pichiomycetes</taxon>
        <taxon>Metschnikowiaceae</taxon>
        <taxon>Candidozyma</taxon>
    </lineage>
</organism>
<gene>
    <name evidence="4" type="ORF">QG37_03008</name>
</gene>
<dbReference type="SUPFAM" id="SSF53383">
    <property type="entry name" value="PLP-dependent transferases"/>
    <property type="match status" value="1"/>
</dbReference>
<dbReference type="Gene3D" id="3.90.1150.10">
    <property type="entry name" value="Aspartate Aminotransferase, domain 1"/>
    <property type="match status" value="1"/>
</dbReference>
<evidence type="ECO:0000256" key="1">
    <source>
        <dbReference type="ARBA" id="ARBA00008954"/>
    </source>
</evidence>
<accession>A0A0L0P247</accession>
<evidence type="ECO:0000256" key="3">
    <source>
        <dbReference type="RuleBase" id="RU003560"/>
    </source>
</evidence>
<dbReference type="VEuPathDB" id="FungiDB:CJJ09_002950"/>
<evidence type="ECO:0000313" key="5">
    <source>
        <dbReference type="Proteomes" id="UP000037122"/>
    </source>
</evidence>
<protein>
    <recommendedName>
        <fullName evidence="6">Adenosylmethionine-8-amino-7-oxononanoate transaminase</fullName>
    </recommendedName>
</protein>
<dbReference type="VEuPathDB" id="FungiDB:CJJ07_001532"/>
<evidence type="ECO:0000256" key="2">
    <source>
        <dbReference type="ARBA" id="ARBA00022898"/>
    </source>
</evidence>
<dbReference type="PANTHER" id="PTHR43094">
    <property type="entry name" value="AMINOTRANSFERASE"/>
    <property type="match status" value="1"/>
</dbReference>
<evidence type="ECO:0000313" key="4">
    <source>
        <dbReference type="EMBL" id="KNE00061.1"/>
    </source>
</evidence>
<name>A0A0L0P247_CANAR</name>
<dbReference type="InterPro" id="IPR015421">
    <property type="entry name" value="PyrdxlP-dep_Trfase_major"/>
</dbReference>